<dbReference type="EMBL" id="BARU01007317">
    <property type="protein sequence ID" value="GAH43937.1"/>
    <property type="molecule type" value="Genomic_DNA"/>
</dbReference>
<sequence>LIETAILLLASQSVVAEGKASPASRPTASEKLVLSELTVDRPPGQDGSWVELYHPGTNMLEAAGVTISCNGRTVFTVPPGVTVPPKGLLLIRFARGKKPAVDTAASFRQANSATLWATPAPPARKGEDGKKRRPGYCAVFASPKQGSESICDYVQWGRDGAHKQQALAWAAKARLWPPDAVVYVGVNPRPGDRPVPRLQDGAVLCRFDFSPQRVHRVGNHCVRAERMATPGRGNTLPPPDMRFPWPGAGIAADQDLLISVGMRVVVPEPAHVHGGPETGKGKDEKKKPEPGKPFRVQLARDPHFREIAYDGRFSARGVIKRTALAKGKYFARVRLDGERVSTSWSEPIFFGYE</sequence>
<organism evidence="2">
    <name type="scientific">marine sediment metagenome</name>
    <dbReference type="NCBI Taxonomy" id="412755"/>
    <lineage>
        <taxon>unclassified sequences</taxon>
        <taxon>metagenomes</taxon>
        <taxon>ecological metagenomes</taxon>
    </lineage>
</organism>
<reference evidence="2" key="1">
    <citation type="journal article" date="2014" name="Front. Microbiol.">
        <title>High frequency of phylogenetically diverse reductive dehalogenase-homologous genes in deep subseafloor sedimentary metagenomes.</title>
        <authorList>
            <person name="Kawai M."/>
            <person name="Futagami T."/>
            <person name="Toyoda A."/>
            <person name="Takaki Y."/>
            <person name="Nishi S."/>
            <person name="Hori S."/>
            <person name="Arai W."/>
            <person name="Tsubouchi T."/>
            <person name="Morono Y."/>
            <person name="Uchiyama I."/>
            <person name="Ito T."/>
            <person name="Fujiyama A."/>
            <person name="Inagaki F."/>
            <person name="Takami H."/>
        </authorList>
    </citation>
    <scope>NUCLEOTIDE SEQUENCE</scope>
    <source>
        <strain evidence="2">Expedition CK06-06</strain>
    </source>
</reference>
<dbReference type="AlphaFoldDB" id="X1FG28"/>
<evidence type="ECO:0000313" key="2">
    <source>
        <dbReference type="EMBL" id="GAH43937.1"/>
    </source>
</evidence>
<evidence type="ECO:0000256" key="1">
    <source>
        <dbReference type="SAM" id="MobiDB-lite"/>
    </source>
</evidence>
<feature type="compositionally biased region" description="Basic and acidic residues" evidence="1">
    <location>
        <begin position="279"/>
        <end position="295"/>
    </location>
</feature>
<accession>X1FG28</accession>
<evidence type="ECO:0008006" key="3">
    <source>
        <dbReference type="Google" id="ProtNLM"/>
    </source>
</evidence>
<gene>
    <name evidence="2" type="ORF">S03H2_14419</name>
</gene>
<comment type="caution">
    <text evidence="2">The sequence shown here is derived from an EMBL/GenBank/DDBJ whole genome shotgun (WGS) entry which is preliminary data.</text>
</comment>
<feature type="region of interest" description="Disordered" evidence="1">
    <location>
        <begin position="269"/>
        <end position="295"/>
    </location>
</feature>
<feature type="non-terminal residue" evidence="2">
    <location>
        <position position="1"/>
    </location>
</feature>
<name>X1FG28_9ZZZZ</name>
<proteinExistence type="predicted"/>
<protein>
    <recommendedName>
        <fullName evidence="3">LTD domain-containing protein</fullName>
    </recommendedName>
</protein>